<sequence length="57" mass="6446">MCVSSSMKIFKKKYIVNFCKFTTCPEALSYLSNNSFIGSAFSVVALKKKKLSSVKRR</sequence>
<comment type="caution">
    <text evidence="1">The sequence shown here is derived from an EMBL/GenBank/DDBJ whole genome shotgun (WGS) entry which is preliminary data.</text>
</comment>
<accession>A0AAP0IBL5</accession>
<protein>
    <submittedName>
        <fullName evidence="1">Uncharacterized protein</fullName>
    </submittedName>
</protein>
<dbReference type="EMBL" id="JBBNAG010000008">
    <property type="protein sequence ID" value="KAK9111811.1"/>
    <property type="molecule type" value="Genomic_DNA"/>
</dbReference>
<reference evidence="1 2" key="1">
    <citation type="submission" date="2024-01" db="EMBL/GenBank/DDBJ databases">
        <title>Genome assemblies of Stephania.</title>
        <authorList>
            <person name="Yang L."/>
        </authorList>
    </citation>
    <scope>NUCLEOTIDE SEQUENCE [LARGE SCALE GENOMIC DNA]</scope>
    <source>
        <strain evidence="1">JXDWG</strain>
        <tissue evidence="1">Leaf</tissue>
    </source>
</reference>
<organism evidence="1 2">
    <name type="scientific">Stephania cephalantha</name>
    <dbReference type="NCBI Taxonomy" id="152367"/>
    <lineage>
        <taxon>Eukaryota</taxon>
        <taxon>Viridiplantae</taxon>
        <taxon>Streptophyta</taxon>
        <taxon>Embryophyta</taxon>
        <taxon>Tracheophyta</taxon>
        <taxon>Spermatophyta</taxon>
        <taxon>Magnoliopsida</taxon>
        <taxon>Ranunculales</taxon>
        <taxon>Menispermaceae</taxon>
        <taxon>Menispermoideae</taxon>
        <taxon>Cissampelideae</taxon>
        <taxon>Stephania</taxon>
    </lineage>
</organism>
<dbReference type="Proteomes" id="UP001419268">
    <property type="component" value="Unassembled WGS sequence"/>
</dbReference>
<keyword evidence="2" id="KW-1185">Reference proteome</keyword>
<evidence type="ECO:0000313" key="1">
    <source>
        <dbReference type="EMBL" id="KAK9111811.1"/>
    </source>
</evidence>
<dbReference type="AlphaFoldDB" id="A0AAP0IBL5"/>
<proteinExistence type="predicted"/>
<gene>
    <name evidence="1" type="ORF">Scep_019330</name>
</gene>
<name>A0AAP0IBL5_9MAGN</name>
<evidence type="ECO:0000313" key="2">
    <source>
        <dbReference type="Proteomes" id="UP001419268"/>
    </source>
</evidence>